<dbReference type="CDD" id="cd04618">
    <property type="entry name" value="CBS_euAMPK_gamma-like_repeat1"/>
    <property type="match status" value="1"/>
</dbReference>
<dbReference type="PANTHER" id="PTHR13780:SF35">
    <property type="entry name" value="LD22662P"/>
    <property type="match status" value="1"/>
</dbReference>
<feature type="compositionally biased region" description="Basic residues" evidence="6">
    <location>
        <begin position="12"/>
        <end position="23"/>
    </location>
</feature>
<dbReference type="SUPFAM" id="SSF54631">
    <property type="entry name" value="CBS-domain pair"/>
    <property type="match status" value="2"/>
</dbReference>
<sequence>MSTLNPPSPSILRRKTSSRRRAVSHLPPPQETHENALSAIRYFLKSRTCYDAFPISFRIIVLDTKLNVKKALQCLLLNTVVSAPLWNSEKSEFAGMLTVLDLIHLIQYYYRTATYEAAATDVETLRLEALRGIEKELGVAPPPLLRQHPMSSLYDAAQVLIQTHAGRLPLLDNDSETGHETIVSTLTQYRLLKFISINCNKEIQQLHLPLRKLGIGTYVANPPYLVPEGQNPYHPIATASLDTTVFDIVHMFSERSISAVPIIDEDGIVVNLYETVDVMTLVRLGAYQSLDLKISEALSQRSPDFSGVVICNASDSLGTLLQLIKKRRVHRLVVVEGEEEEKKGGKKGRLLGIITLSDVLRYVTATNQMEQADLETYKVQLSQVDEALSADPDNAELEGLRKELQELIDLTEQALAQAAAASSSKAESSRKAAASTPIHTWSAGDECLAKYSGDSSWYPARITFVGGSADKRVYSVVFKGYNTTEQLSPSDLKPIPSNYQASIPSSSSKRKLNKEEEDEREKKKKKNEKKLEVRAAKAKEQTAKQASWQKFAKKSEKKGVHIAGVAGTSIFKTPDNPLGKVGVTGSGKGMTSTTTQSKHKFAVTDDDNS</sequence>
<accession>A0ABR3FXX0</accession>
<feature type="compositionally biased region" description="Basic and acidic residues" evidence="6">
    <location>
        <begin position="529"/>
        <end position="542"/>
    </location>
</feature>
<dbReference type="CDD" id="cd21182">
    <property type="entry name" value="Tudor_SMN_SPF30-like"/>
    <property type="match status" value="1"/>
</dbReference>
<feature type="region of interest" description="Disordered" evidence="6">
    <location>
        <begin position="1"/>
        <end position="31"/>
    </location>
</feature>
<dbReference type="InterPro" id="IPR046342">
    <property type="entry name" value="CBS_dom_sf"/>
</dbReference>
<protein>
    <submittedName>
        <fullName evidence="9">AMP-activated serine/threonine-protein kinase regulatory subunit</fullName>
    </submittedName>
</protein>
<evidence type="ECO:0000256" key="2">
    <source>
        <dbReference type="ARBA" id="ARBA00022737"/>
    </source>
</evidence>
<evidence type="ECO:0000313" key="9">
    <source>
        <dbReference type="EMBL" id="KAL0580394.1"/>
    </source>
</evidence>
<evidence type="ECO:0000256" key="1">
    <source>
        <dbReference type="ARBA" id="ARBA00006750"/>
    </source>
</evidence>
<dbReference type="SMART" id="SM00116">
    <property type="entry name" value="CBS"/>
    <property type="match status" value="4"/>
</dbReference>
<keyword evidence="2" id="KW-0677">Repeat</keyword>
<dbReference type="InterPro" id="IPR050511">
    <property type="entry name" value="AMPK_gamma/SDS23_families"/>
</dbReference>
<feature type="domain" description="CBS" evidence="8">
    <location>
        <begin position="301"/>
        <end position="369"/>
    </location>
</feature>
<dbReference type="Pfam" id="PF00571">
    <property type="entry name" value="CBS"/>
    <property type="match status" value="2"/>
</dbReference>
<dbReference type="EMBL" id="JBAHYK010000032">
    <property type="protein sequence ID" value="KAL0580394.1"/>
    <property type="molecule type" value="Genomic_DNA"/>
</dbReference>
<evidence type="ECO:0000256" key="6">
    <source>
        <dbReference type="SAM" id="MobiDB-lite"/>
    </source>
</evidence>
<reference evidence="9 10" key="1">
    <citation type="submission" date="2024-02" db="EMBL/GenBank/DDBJ databases">
        <title>A draft genome for the cacao thread blight pathogen Marasmius crinis-equi.</title>
        <authorList>
            <person name="Cohen S.P."/>
            <person name="Baruah I.K."/>
            <person name="Amoako-Attah I."/>
            <person name="Bukari Y."/>
            <person name="Meinhardt L.W."/>
            <person name="Bailey B.A."/>
        </authorList>
    </citation>
    <scope>NUCLEOTIDE SEQUENCE [LARGE SCALE GENOMIC DNA]</scope>
    <source>
        <strain evidence="9 10">GH-76</strain>
    </source>
</reference>
<organism evidence="9 10">
    <name type="scientific">Marasmius crinis-equi</name>
    <dbReference type="NCBI Taxonomy" id="585013"/>
    <lineage>
        <taxon>Eukaryota</taxon>
        <taxon>Fungi</taxon>
        <taxon>Dikarya</taxon>
        <taxon>Basidiomycota</taxon>
        <taxon>Agaricomycotina</taxon>
        <taxon>Agaricomycetes</taxon>
        <taxon>Agaricomycetidae</taxon>
        <taxon>Agaricales</taxon>
        <taxon>Marasmiineae</taxon>
        <taxon>Marasmiaceae</taxon>
        <taxon>Marasmius</taxon>
    </lineage>
</organism>
<feature type="domain" description="CBS" evidence="8">
    <location>
        <begin position="140"/>
        <end position="202"/>
    </location>
</feature>
<keyword evidence="5" id="KW-0175">Coiled coil</keyword>
<dbReference type="PANTHER" id="PTHR13780">
    <property type="entry name" value="AMP-ACTIVATED PROTEIN KINASE, GAMMA REGULATORY SUBUNIT"/>
    <property type="match status" value="1"/>
</dbReference>
<dbReference type="SMART" id="SM00333">
    <property type="entry name" value="TUDOR"/>
    <property type="match status" value="1"/>
</dbReference>
<evidence type="ECO:0000313" key="10">
    <source>
        <dbReference type="Proteomes" id="UP001465976"/>
    </source>
</evidence>
<evidence type="ECO:0000256" key="4">
    <source>
        <dbReference type="PROSITE-ProRule" id="PRU00703"/>
    </source>
</evidence>
<feature type="region of interest" description="Disordered" evidence="6">
    <location>
        <begin position="487"/>
        <end position="553"/>
    </location>
</feature>
<dbReference type="PROSITE" id="PS50304">
    <property type="entry name" value="TUDOR"/>
    <property type="match status" value="1"/>
</dbReference>
<dbReference type="Gene3D" id="2.30.30.140">
    <property type="match status" value="1"/>
</dbReference>
<evidence type="ECO:0000256" key="5">
    <source>
        <dbReference type="SAM" id="Coils"/>
    </source>
</evidence>
<dbReference type="CDD" id="cd04641">
    <property type="entry name" value="CBS_euAMPK_gamma-like_repeat2"/>
    <property type="match status" value="1"/>
</dbReference>
<dbReference type="PROSITE" id="PS51371">
    <property type="entry name" value="CBS"/>
    <property type="match status" value="3"/>
</dbReference>
<comment type="similarity">
    <text evidence="1">Belongs to the 5'-AMP-activated protein kinase gamma subunit family.</text>
</comment>
<comment type="caution">
    <text evidence="9">The sequence shown here is derived from an EMBL/GenBank/DDBJ whole genome shotgun (WGS) entry which is preliminary data.</text>
</comment>
<evidence type="ECO:0000259" key="8">
    <source>
        <dbReference type="PROSITE" id="PS51371"/>
    </source>
</evidence>
<dbReference type="InterPro" id="IPR000644">
    <property type="entry name" value="CBS_dom"/>
</dbReference>
<dbReference type="Gene3D" id="3.10.580.10">
    <property type="entry name" value="CBS-domain"/>
    <property type="match status" value="2"/>
</dbReference>
<keyword evidence="10" id="KW-1185">Reference proteome</keyword>
<dbReference type="Proteomes" id="UP001465976">
    <property type="component" value="Unassembled WGS sequence"/>
</dbReference>
<gene>
    <name evidence="9" type="primary">SNF4</name>
    <name evidence="9" type="ORF">V5O48_001639</name>
</gene>
<evidence type="ECO:0000259" key="7">
    <source>
        <dbReference type="PROSITE" id="PS50304"/>
    </source>
</evidence>
<proteinExistence type="inferred from homology"/>
<dbReference type="InterPro" id="IPR002999">
    <property type="entry name" value="Tudor"/>
</dbReference>
<feature type="region of interest" description="Disordered" evidence="6">
    <location>
        <begin position="569"/>
        <end position="609"/>
    </location>
</feature>
<feature type="domain" description="Tudor" evidence="7">
    <location>
        <begin position="440"/>
        <end position="502"/>
    </location>
</feature>
<keyword evidence="3 4" id="KW-0129">CBS domain</keyword>
<dbReference type="SUPFAM" id="SSF63748">
    <property type="entry name" value="Tudor/PWWP/MBT"/>
    <property type="match status" value="1"/>
</dbReference>
<name>A0ABR3FXX0_9AGAR</name>
<evidence type="ECO:0000256" key="3">
    <source>
        <dbReference type="ARBA" id="ARBA00023122"/>
    </source>
</evidence>
<feature type="domain" description="CBS" evidence="8">
    <location>
        <begin position="230"/>
        <end position="292"/>
    </location>
</feature>
<feature type="compositionally biased region" description="Polar residues" evidence="6">
    <location>
        <begin position="497"/>
        <end position="507"/>
    </location>
</feature>
<feature type="coiled-coil region" evidence="5">
    <location>
        <begin position="394"/>
        <end position="421"/>
    </location>
</feature>